<evidence type="ECO:0000256" key="4">
    <source>
        <dbReference type="ARBA" id="ARBA00022448"/>
    </source>
</evidence>
<comment type="function">
    <text evidence="12 13">Required for formation of the rod structure in the basal body of the flagellar apparatus. Together with FliI and FliH, may constitute the export apparatus of flagellin.</text>
</comment>
<dbReference type="PANTHER" id="PTHR30531">
    <property type="entry name" value="FLAGELLAR BIOSYNTHETIC PROTEIN FLHB"/>
    <property type="match status" value="1"/>
</dbReference>
<keyword evidence="15" id="KW-0969">Cilium</keyword>
<feature type="transmembrane region" description="Helical" evidence="13">
    <location>
        <begin position="188"/>
        <end position="210"/>
    </location>
</feature>
<evidence type="ECO:0000256" key="8">
    <source>
        <dbReference type="ARBA" id="ARBA00022927"/>
    </source>
</evidence>
<keyword evidence="5 13" id="KW-1003">Cell membrane</keyword>
<dbReference type="GO" id="GO:0005886">
    <property type="term" value="C:plasma membrane"/>
    <property type="evidence" value="ECO:0007669"/>
    <property type="project" value="UniProtKB-SubCell"/>
</dbReference>
<dbReference type="SUPFAM" id="SSF160544">
    <property type="entry name" value="EscU C-terminal domain-like"/>
    <property type="match status" value="1"/>
</dbReference>
<dbReference type="EMBL" id="CP071793">
    <property type="protein sequence ID" value="QTD52429.1"/>
    <property type="molecule type" value="Genomic_DNA"/>
</dbReference>
<evidence type="ECO:0000256" key="3">
    <source>
        <dbReference type="ARBA" id="ARBA00021622"/>
    </source>
</evidence>
<dbReference type="Pfam" id="PF01312">
    <property type="entry name" value="Bac_export_2"/>
    <property type="match status" value="1"/>
</dbReference>
<evidence type="ECO:0000256" key="6">
    <source>
        <dbReference type="ARBA" id="ARBA00022692"/>
    </source>
</evidence>
<evidence type="ECO:0000256" key="7">
    <source>
        <dbReference type="ARBA" id="ARBA00022795"/>
    </source>
</evidence>
<keyword evidence="9 13" id="KW-1133">Transmembrane helix</keyword>
<dbReference type="InterPro" id="IPR029025">
    <property type="entry name" value="T3SS_substrate_exporter_C"/>
</dbReference>
<keyword evidence="15" id="KW-0966">Cell projection</keyword>
<feature type="transmembrane region" description="Helical" evidence="13">
    <location>
        <begin position="84"/>
        <end position="105"/>
    </location>
</feature>
<proteinExistence type="inferred from homology"/>
<evidence type="ECO:0000313" key="15">
    <source>
        <dbReference type="EMBL" id="QTD52429.1"/>
    </source>
</evidence>
<organism evidence="15 16">
    <name type="scientific">Sulfidibacter corallicola</name>
    <dbReference type="NCBI Taxonomy" id="2818388"/>
    <lineage>
        <taxon>Bacteria</taxon>
        <taxon>Pseudomonadati</taxon>
        <taxon>Acidobacteriota</taxon>
        <taxon>Holophagae</taxon>
        <taxon>Acanthopleuribacterales</taxon>
        <taxon>Acanthopleuribacteraceae</taxon>
        <taxon>Sulfidibacter</taxon>
    </lineage>
</organism>
<dbReference type="GO" id="GO:0009306">
    <property type="term" value="P:protein secretion"/>
    <property type="evidence" value="ECO:0007669"/>
    <property type="project" value="InterPro"/>
</dbReference>
<dbReference type="NCBIfam" id="TIGR00328">
    <property type="entry name" value="flhB"/>
    <property type="match status" value="1"/>
</dbReference>
<evidence type="ECO:0000256" key="12">
    <source>
        <dbReference type="ARBA" id="ARBA00025078"/>
    </source>
</evidence>
<protein>
    <recommendedName>
        <fullName evidence="3 13">Flagellar biosynthetic protein FlhB</fullName>
    </recommendedName>
</protein>
<keyword evidence="11 13" id="KW-1006">Bacterial flagellum protein export</keyword>
<dbReference type="InterPro" id="IPR006135">
    <property type="entry name" value="T3SS_substrate_exporter"/>
</dbReference>
<dbReference type="Proteomes" id="UP000663929">
    <property type="component" value="Chromosome"/>
</dbReference>
<keyword evidence="10 13" id="KW-0472">Membrane</keyword>
<dbReference type="GO" id="GO:0044780">
    <property type="term" value="P:bacterial-type flagellum assembly"/>
    <property type="evidence" value="ECO:0007669"/>
    <property type="project" value="InterPro"/>
</dbReference>
<comment type="similarity">
    <text evidence="2 13">Belongs to the type III secretion exporter family.</text>
</comment>
<evidence type="ECO:0000256" key="11">
    <source>
        <dbReference type="ARBA" id="ARBA00023225"/>
    </source>
</evidence>
<keyword evidence="8 13" id="KW-0653">Protein transport</keyword>
<keyword evidence="6 13" id="KW-0812">Transmembrane</keyword>
<keyword evidence="16" id="KW-1185">Reference proteome</keyword>
<comment type="subcellular location">
    <subcellularLocation>
        <location evidence="1">Cell membrane</location>
        <topology evidence="1">Multi-pass membrane protein</topology>
    </subcellularLocation>
</comment>
<dbReference type="InterPro" id="IPR006136">
    <property type="entry name" value="FlhB"/>
</dbReference>
<feature type="region of interest" description="Disordered" evidence="14">
    <location>
        <begin position="1"/>
        <end position="23"/>
    </location>
</feature>
<dbReference type="AlphaFoldDB" id="A0A8A4TR27"/>
<dbReference type="PRINTS" id="PR00950">
    <property type="entry name" value="TYPE3IMSPROT"/>
</dbReference>
<accession>A0A8A4TR27</accession>
<feature type="transmembrane region" description="Helical" evidence="13">
    <location>
        <begin position="149"/>
        <end position="168"/>
    </location>
</feature>
<evidence type="ECO:0000256" key="1">
    <source>
        <dbReference type="ARBA" id="ARBA00004651"/>
    </source>
</evidence>
<gene>
    <name evidence="13 15" type="primary">flhB</name>
    <name evidence="15" type="ORF">J3U87_08140</name>
</gene>
<dbReference type="Gene3D" id="3.40.1690.10">
    <property type="entry name" value="secretion proteins EscU"/>
    <property type="match status" value="1"/>
</dbReference>
<evidence type="ECO:0000256" key="10">
    <source>
        <dbReference type="ARBA" id="ARBA00023136"/>
    </source>
</evidence>
<evidence type="ECO:0000313" key="16">
    <source>
        <dbReference type="Proteomes" id="UP000663929"/>
    </source>
</evidence>
<feature type="transmembrane region" description="Helical" evidence="13">
    <location>
        <begin position="35"/>
        <end position="56"/>
    </location>
</feature>
<dbReference type="PANTHER" id="PTHR30531:SF12">
    <property type="entry name" value="FLAGELLAR BIOSYNTHETIC PROTEIN FLHB"/>
    <property type="match status" value="1"/>
</dbReference>
<reference evidence="15" key="1">
    <citation type="submission" date="2021-03" db="EMBL/GenBank/DDBJ databases">
        <title>Acanthopleuribacteraceae sp. M133.</title>
        <authorList>
            <person name="Wang G."/>
        </authorList>
    </citation>
    <scope>NUCLEOTIDE SEQUENCE</scope>
    <source>
        <strain evidence="15">M133</strain>
    </source>
</reference>
<evidence type="ECO:0000256" key="5">
    <source>
        <dbReference type="ARBA" id="ARBA00022475"/>
    </source>
</evidence>
<evidence type="ECO:0000256" key="13">
    <source>
        <dbReference type="RuleBase" id="RU364091"/>
    </source>
</evidence>
<keyword evidence="4 13" id="KW-0813">Transport</keyword>
<keyword evidence="7 13" id="KW-1005">Bacterial flagellum biogenesis</keyword>
<sequence length="356" mass="40356">MSAADEGRTEKGTAKKRQKQRDEGQVLRSMEVNNLVQYIVAFAVISAWGGVVAYGLGDIMRHVLANATNIDVVGDSNLINQFYFARYLILLLPIFLPLLVAALAANIAQVGWHITWTPVKPKLSKLNVFANLKRTLASVNSLMELAKSVAKILVLTLMIYYAATPHLVDFHGMTELTPMMVVSRVWDVVYSIWMMMILFMIILAAIDYAYQRYRYEEDLKMTQFDVKDEQKQALGDVKVKQRMRQLGYQRLMQLMAQNAANADVVITNPTHFAVALEYKHGQMNAPRVVAKGIDHVALRMRKAARKKQIPIVENRGLARGLYYSTEIGEDIPDQFFRPVAEILAFIYKLNKQRATA</sequence>
<evidence type="ECO:0000256" key="14">
    <source>
        <dbReference type="SAM" id="MobiDB-lite"/>
    </source>
</evidence>
<evidence type="ECO:0000256" key="2">
    <source>
        <dbReference type="ARBA" id="ARBA00010690"/>
    </source>
</evidence>
<dbReference type="RefSeq" id="WP_237382537.1">
    <property type="nucleotide sequence ID" value="NZ_CP071793.1"/>
</dbReference>
<keyword evidence="15" id="KW-0282">Flagellum</keyword>
<dbReference type="KEGG" id="scor:J3U87_08140"/>
<evidence type="ECO:0000256" key="9">
    <source>
        <dbReference type="ARBA" id="ARBA00022989"/>
    </source>
</evidence>
<name>A0A8A4TR27_SULCO</name>
<feature type="compositionally biased region" description="Basic and acidic residues" evidence="14">
    <location>
        <begin position="1"/>
        <end position="13"/>
    </location>
</feature>